<evidence type="ECO:0000256" key="8">
    <source>
        <dbReference type="SAM" id="MobiDB-lite"/>
    </source>
</evidence>
<comment type="subcellular location">
    <subcellularLocation>
        <location evidence="1">Nucleus</location>
    </subcellularLocation>
</comment>
<evidence type="ECO:0000256" key="6">
    <source>
        <dbReference type="ARBA" id="ARBA00023242"/>
    </source>
</evidence>
<evidence type="ECO:0000256" key="7">
    <source>
        <dbReference type="PROSITE-ProRule" id="PRU00042"/>
    </source>
</evidence>
<feature type="domain" description="C2H2-type" evidence="9">
    <location>
        <begin position="607"/>
        <end position="634"/>
    </location>
</feature>
<dbReference type="STRING" id="1661398.A0A482W9P0"/>
<dbReference type="PANTHER" id="PTHR24381">
    <property type="entry name" value="ZINC FINGER PROTEIN"/>
    <property type="match status" value="1"/>
</dbReference>
<dbReference type="AlphaFoldDB" id="A0A482W9P0"/>
<feature type="region of interest" description="Disordered" evidence="8">
    <location>
        <begin position="373"/>
        <end position="401"/>
    </location>
</feature>
<reference evidence="10 11" key="1">
    <citation type="submission" date="2017-03" db="EMBL/GenBank/DDBJ databases">
        <title>Genome of the blue death feigning beetle - Asbolus verrucosus.</title>
        <authorList>
            <person name="Rider S.D."/>
        </authorList>
    </citation>
    <scope>NUCLEOTIDE SEQUENCE [LARGE SCALE GENOMIC DNA]</scope>
    <source>
        <strain evidence="10">Butters</strain>
        <tissue evidence="10">Head and leg muscle</tissue>
    </source>
</reference>
<dbReference type="Proteomes" id="UP000292052">
    <property type="component" value="Unassembled WGS sequence"/>
</dbReference>
<dbReference type="Gene3D" id="3.30.160.60">
    <property type="entry name" value="Classic Zinc Finger"/>
    <property type="match status" value="4"/>
</dbReference>
<dbReference type="InterPro" id="IPR036236">
    <property type="entry name" value="Znf_C2H2_sf"/>
</dbReference>
<feature type="region of interest" description="Disordered" evidence="8">
    <location>
        <begin position="477"/>
        <end position="526"/>
    </location>
</feature>
<dbReference type="EMBL" id="QDEB01012958">
    <property type="protein sequence ID" value="RZC41921.1"/>
    <property type="molecule type" value="Genomic_DNA"/>
</dbReference>
<organism evidence="10 11">
    <name type="scientific">Asbolus verrucosus</name>
    <name type="common">Desert ironclad beetle</name>
    <dbReference type="NCBI Taxonomy" id="1661398"/>
    <lineage>
        <taxon>Eukaryota</taxon>
        <taxon>Metazoa</taxon>
        <taxon>Ecdysozoa</taxon>
        <taxon>Arthropoda</taxon>
        <taxon>Hexapoda</taxon>
        <taxon>Insecta</taxon>
        <taxon>Pterygota</taxon>
        <taxon>Neoptera</taxon>
        <taxon>Endopterygota</taxon>
        <taxon>Coleoptera</taxon>
        <taxon>Polyphaga</taxon>
        <taxon>Cucujiformia</taxon>
        <taxon>Tenebrionidae</taxon>
        <taxon>Pimeliinae</taxon>
        <taxon>Asbolus</taxon>
    </lineage>
</organism>
<dbReference type="GO" id="GO:0000981">
    <property type="term" value="F:DNA-binding transcription factor activity, RNA polymerase II-specific"/>
    <property type="evidence" value="ECO:0007669"/>
    <property type="project" value="TreeGrafter"/>
</dbReference>
<evidence type="ECO:0000259" key="9">
    <source>
        <dbReference type="PROSITE" id="PS50157"/>
    </source>
</evidence>
<evidence type="ECO:0000313" key="10">
    <source>
        <dbReference type="EMBL" id="RZC41921.1"/>
    </source>
</evidence>
<sequence>MEVAMPMSGTAIDCYEDMFKEITRKLYGEDGLPELTGTERLPTSQERGLTPIDYDVDNPILKPEEHLTAFGLAALMQNGFPTTGILNSTFQQHKTTTTSVEDKWTANEDSLQWTQSKIATYNPSQKLFRCAECDCVGYLPRVAEHWLGTHSNLRAFQCPQCPYESAWARCVRMHLSRQHNINTDESSDTLIKSNPVLQEITKYLQRLKNKLESNYSKPHTSNSQILEDFQSATNSTNNHLTGQVVTTNSETNGSSKRYTCTYCPYATDRRDLFTRHENIHREEKPFQCYVCQKQFNRADHVKKHFLRMHREHPYDLNRIRRHPPKNASGMSYYQKYNANSTNQSPDSISSLANINSLSIPNGFNNMSRSSTNIRPGNNTDMKNGITNVKSGNISKSNGKKKGEKRFSCCYCSWSGVDNWCLKRHMNTHLKPFVCGLCDYKAARSERLATHVLKVHNKRACGKCSFLADDPAQLTVHQQEHHPLEQRNRSGNNILRNTSFNNGTGASSSSCSDGSEPESESRGAEDMSRLNLNHRIQSDFLEAGDVGSQADEEEGEEMELPLFVCPTCGCEFEDDMSLETHQYTHRHSTTSPAKSDYSKENVNPNLKYRCRLCDFAFESQSSVMAHMVSHSSLTTGAQVAKSNLTKRPRKQSRPKKMVLPFWDLNEVEVLRHLNGNLSELQQASSSTRMEVSKKYMAKIVAGKGLYCVLCKSSSVNRYHTKGTLALHYFWKHLNKRFKCEHCDLHFRHRYQCVLHASRDHINKPPILKSQTVPIKEPIHSAVPASQDAHHFFTNSQTVTVPDASTNAHKLGMSFFDHSFIHPTNPINSHMPIIIPTFPPN</sequence>
<feature type="compositionally biased region" description="Low complexity" evidence="8">
    <location>
        <begin position="387"/>
        <end position="396"/>
    </location>
</feature>
<feature type="compositionally biased region" description="Polar residues" evidence="8">
    <location>
        <begin position="373"/>
        <end position="386"/>
    </location>
</feature>
<protein>
    <submittedName>
        <fullName evidence="10">Zinc finger protein Xfin-like</fullName>
    </submittedName>
</protein>
<dbReference type="GO" id="GO:0000977">
    <property type="term" value="F:RNA polymerase II transcription regulatory region sequence-specific DNA binding"/>
    <property type="evidence" value="ECO:0007669"/>
    <property type="project" value="TreeGrafter"/>
</dbReference>
<dbReference type="PROSITE" id="PS50157">
    <property type="entry name" value="ZINC_FINGER_C2H2_2"/>
    <property type="match status" value="5"/>
</dbReference>
<dbReference type="InterPro" id="IPR013087">
    <property type="entry name" value="Znf_C2H2_type"/>
</dbReference>
<evidence type="ECO:0000256" key="5">
    <source>
        <dbReference type="ARBA" id="ARBA00022833"/>
    </source>
</evidence>
<evidence type="ECO:0000256" key="4">
    <source>
        <dbReference type="ARBA" id="ARBA00022771"/>
    </source>
</evidence>
<dbReference type="FunFam" id="3.30.160.60:FF:004903">
    <property type="match status" value="1"/>
</dbReference>
<proteinExistence type="predicted"/>
<dbReference type="PROSITE" id="PS00028">
    <property type="entry name" value="ZINC_FINGER_C2H2_1"/>
    <property type="match status" value="4"/>
</dbReference>
<keyword evidence="5" id="KW-0862">Zinc</keyword>
<name>A0A482W9P0_ASBVE</name>
<dbReference type="GO" id="GO:0005634">
    <property type="term" value="C:nucleus"/>
    <property type="evidence" value="ECO:0007669"/>
    <property type="project" value="UniProtKB-SubCell"/>
</dbReference>
<dbReference type="GO" id="GO:0008270">
    <property type="term" value="F:zinc ion binding"/>
    <property type="evidence" value="ECO:0007669"/>
    <property type="project" value="UniProtKB-KW"/>
</dbReference>
<feature type="compositionally biased region" description="Basic and acidic residues" evidence="8">
    <location>
        <begin position="477"/>
        <end position="487"/>
    </location>
</feature>
<keyword evidence="11" id="KW-1185">Reference proteome</keyword>
<dbReference type="PANTHER" id="PTHR24381:SF393">
    <property type="entry name" value="CHROMATIN-LINKED ADAPTOR FOR MSL PROTEINS, ISOFORM B"/>
    <property type="match status" value="1"/>
</dbReference>
<accession>A0A482W9P0</accession>
<keyword evidence="3" id="KW-0677">Repeat</keyword>
<feature type="domain" description="C2H2-type" evidence="9">
    <location>
        <begin position="562"/>
        <end position="591"/>
    </location>
</feature>
<comment type="caution">
    <text evidence="10">The sequence shown here is derived from an EMBL/GenBank/DDBJ whole genome shotgun (WGS) entry which is preliminary data.</text>
</comment>
<feature type="domain" description="C2H2-type" evidence="9">
    <location>
        <begin position="736"/>
        <end position="764"/>
    </location>
</feature>
<evidence type="ECO:0000256" key="2">
    <source>
        <dbReference type="ARBA" id="ARBA00022723"/>
    </source>
</evidence>
<feature type="domain" description="C2H2-type" evidence="9">
    <location>
        <begin position="258"/>
        <end position="285"/>
    </location>
</feature>
<keyword evidence="2" id="KW-0479">Metal-binding</keyword>
<feature type="compositionally biased region" description="Polar residues" evidence="8">
    <location>
        <begin position="488"/>
        <end position="505"/>
    </location>
</feature>
<evidence type="ECO:0000256" key="1">
    <source>
        <dbReference type="ARBA" id="ARBA00004123"/>
    </source>
</evidence>
<evidence type="ECO:0000313" key="11">
    <source>
        <dbReference type="Proteomes" id="UP000292052"/>
    </source>
</evidence>
<gene>
    <name evidence="10" type="ORF">BDFB_003335</name>
</gene>
<feature type="domain" description="C2H2-type" evidence="9">
    <location>
        <begin position="286"/>
        <end position="313"/>
    </location>
</feature>
<dbReference type="SMART" id="SM00355">
    <property type="entry name" value="ZnF_C2H2"/>
    <property type="match status" value="11"/>
</dbReference>
<evidence type="ECO:0000256" key="3">
    <source>
        <dbReference type="ARBA" id="ARBA00022737"/>
    </source>
</evidence>
<dbReference type="OrthoDB" id="654211at2759"/>
<keyword evidence="4 7" id="KW-0863">Zinc-finger</keyword>
<dbReference type="SUPFAM" id="SSF57667">
    <property type="entry name" value="beta-beta-alpha zinc fingers"/>
    <property type="match status" value="3"/>
</dbReference>
<keyword evidence="6" id="KW-0539">Nucleus</keyword>